<organism evidence="1 2">
    <name type="scientific">Ottowia testudinis</name>
    <dbReference type="NCBI Taxonomy" id="2816950"/>
    <lineage>
        <taxon>Bacteria</taxon>
        <taxon>Pseudomonadati</taxon>
        <taxon>Pseudomonadota</taxon>
        <taxon>Betaproteobacteria</taxon>
        <taxon>Burkholderiales</taxon>
        <taxon>Comamonadaceae</taxon>
        <taxon>Ottowia</taxon>
    </lineage>
</organism>
<protein>
    <submittedName>
        <fullName evidence="1">Uncharacterized protein</fullName>
    </submittedName>
</protein>
<evidence type="ECO:0000313" key="2">
    <source>
        <dbReference type="Proteomes" id="UP000663903"/>
    </source>
</evidence>
<dbReference type="KEGG" id="otd:J1M35_15285"/>
<keyword evidence="2" id="KW-1185">Reference proteome</keyword>
<name>A0A975CKC3_9BURK</name>
<accession>A0A975CKC3</accession>
<proteinExistence type="predicted"/>
<evidence type="ECO:0000313" key="1">
    <source>
        <dbReference type="EMBL" id="QTD47421.1"/>
    </source>
</evidence>
<dbReference type="Proteomes" id="UP000663903">
    <property type="component" value="Chromosome"/>
</dbReference>
<dbReference type="AlphaFoldDB" id="A0A975CKC3"/>
<dbReference type="EMBL" id="CP071796">
    <property type="protein sequence ID" value="QTD47421.1"/>
    <property type="molecule type" value="Genomic_DNA"/>
</dbReference>
<dbReference type="NCBIfam" id="NF045536">
    <property type="entry name" value="phasin_PhaP6"/>
    <property type="match status" value="1"/>
</dbReference>
<sequence length="124" mass="13873">MAAAVPQVIAHRVGRMMAAGVVPNGRDQQEFYLMGAEKIAAFGESWTAMSWQAVAAQQQFALWWTQTWWKVALGGWMNPPSFQHLQSSAQQRVFTSMLDVASRGMAPVRRRAVANARRLNRAAR</sequence>
<reference evidence="1" key="1">
    <citation type="submission" date="2021-03" db="EMBL/GenBank/DDBJ databases">
        <title>Ottowia sp. 27C isolated from the cloaca of a Giant Asian pond turtle (Heosemys grandis).</title>
        <authorList>
            <person name="Spergser J."/>
            <person name="Busse H.-J."/>
        </authorList>
    </citation>
    <scope>NUCLEOTIDE SEQUENCE</scope>
    <source>
        <strain evidence="1">27C</strain>
    </source>
</reference>
<dbReference type="InterPro" id="IPR053785">
    <property type="entry name" value="PhaP6-like"/>
</dbReference>
<gene>
    <name evidence="1" type="ORF">J1M35_15285</name>
</gene>